<feature type="region of interest" description="Disordered" evidence="1">
    <location>
        <begin position="1"/>
        <end position="39"/>
    </location>
</feature>
<keyword evidence="3" id="KW-1185">Reference proteome</keyword>
<feature type="region of interest" description="Disordered" evidence="1">
    <location>
        <begin position="45"/>
        <end position="64"/>
    </location>
</feature>
<accession>A0A372L915</accession>
<feature type="compositionally biased region" description="Basic and acidic residues" evidence="1">
    <location>
        <begin position="1"/>
        <end position="23"/>
    </location>
</feature>
<sequence length="64" mass="7003">MTQEKLKGEYAKESKETTPRLEGDIDTSGGPINRQLDTDNAFSKSGLENARSSREALDGANFPE</sequence>
<evidence type="ECO:0000313" key="3">
    <source>
        <dbReference type="Proteomes" id="UP000262939"/>
    </source>
</evidence>
<evidence type="ECO:0000256" key="1">
    <source>
        <dbReference type="SAM" id="MobiDB-lite"/>
    </source>
</evidence>
<organism evidence="2 3">
    <name type="scientific">Peribacillus glennii</name>
    <dbReference type="NCBI Taxonomy" id="2303991"/>
    <lineage>
        <taxon>Bacteria</taxon>
        <taxon>Bacillati</taxon>
        <taxon>Bacillota</taxon>
        <taxon>Bacilli</taxon>
        <taxon>Bacillales</taxon>
        <taxon>Bacillaceae</taxon>
        <taxon>Peribacillus</taxon>
    </lineage>
</organism>
<protein>
    <submittedName>
        <fullName evidence="2">Uncharacterized protein</fullName>
    </submittedName>
</protein>
<reference evidence="2 3" key="1">
    <citation type="submission" date="2018-08" db="EMBL/GenBank/DDBJ databases">
        <title>Bacillus chawlae sp. nov., Bacillus glennii sp. nov., and Bacillus saganii sp. nov. Isolated from the Vehicle Assembly Building at Kennedy Space Center where the Viking Spacecraft were Assembled.</title>
        <authorList>
            <person name="Seuylemezian A."/>
            <person name="Vaishampayan P."/>
        </authorList>
    </citation>
    <scope>NUCLEOTIDE SEQUENCE [LARGE SCALE GENOMIC DNA]</scope>
    <source>
        <strain evidence="2 3">V44-8</strain>
    </source>
</reference>
<evidence type="ECO:0000313" key="2">
    <source>
        <dbReference type="EMBL" id="RFU60973.1"/>
    </source>
</evidence>
<dbReference type="EMBL" id="QVTD01000019">
    <property type="protein sequence ID" value="RFU60973.1"/>
    <property type="molecule type" value="Genomic_DNA"/>
</dbReference>
<name>A0A372L915_9BACI</name>
<dbReference type="RefSeq" id="WP_117324248.1">
    <property type="nucleotide sequence ID" value="NZ_QVTD01000019.1"/>
</dbReference>
<dbReference type="OrthoDB" id="9897777at2"/>
<proteinExistence type="predicted"/>
<gene>
    <name evidence="2" type="ORF">D0466_19795</name>
</gene>
<dbReference type="AlphaFoldDB" id="A0A372L915"/>
<comment type="caution">
    <text evidence="2">The sequence shown here is derived from an EMBL/GenBank/DDBJ whole genome shotgun (WGS) entry which is preliminary data.</text>
</comment>
<dbReference type="Proteomes" id="UP000262939">
    <property type="component" value="Unassembled WGS sequence"/>
</dbReference>